<dbReference type="PANTHER" id="PTHR48014">
    <property type="entry name" value="SERINE/THREONINE-PROTEIN KINASE FRAY2"/>
    <property type="match status" value="1"/>
</dbReference>
<dbReference type="Proteomes" id="UP000436088">
    <property type="component" value="Unassembled WGS sequence"/>
</dbReference>
<accession>A0A6A3ATM8</accession>
<dbReference type="SUPFAM" id="SSF56112">
    <property type="entry name" value="Protein kinase-like (PK-like)"/>
    <property type="match status" value="1"/>
</dbReference>
<dbReference type="InterPro" id="IPR017441">
    <property type="entry name" value="Protein_kinase_ATP_BS"/>
</dbReference>
<evidence type="ECO:0000313" key="3">
    <source>
        <dbReference type="EMBL" id="KAE8706259.1"/>
    </source>
</evidence>
<gene>
    <name evidence="3" type="ORF">F3Y22_tig00110402pilonHSYRG00033</name>
</gene>
<name>A0A6A3ATM8_HIBSY</name>
<dbReference type="PANTHER" id="PTHR48014:SF10">
    <property type="entry name" value="PROTEIN KINASE SUPERFAMILY PROTEIN"/>
    <property type="match status" value="1"/>
</dbReference>
<dbReference type="GO" id="GO:0005524">
    <property type="term" value="F:ATP binding"/>
    <property type="evidence" value="ECO:0007669"/>
    <property type="project" value="UniProtKB-UniRule"/>
</dbReference>
<keyword evidence="2" id="KW-0547">Nucleotide-binding</keyword>
<proteinExistence type="inferred from homology"/>
<dbReference type="EMBL" id="VEPZ02000971">
    <property type="protein sequence ID" value="KAE8706259.1"/>
    <property type="molecule type" value="Genomic_DNA"/>
</dbReference>
<evidence type="ECO:0000313" key="4">
    <source>
        <dbReference type="Proteomes" id="UP000436088"/>
    </source>
</evidence>
<dbReference type="InterPro" id="IPR011009">
    <property type="entry name" value="Kinase-like_dom_sf"/>
</dbReference>
<organism evidence="3 4">
    <name type="scientific">Hibiscus syriacus</name>
    <name type="common">Rose of Sharon</name>
    <dbReference type="NCBI Taxonomy" id="106335"/>
    <lineage>
        <taxon>Eukaryota</taxon>
        <taxon>Viridiplantae</taxon>
        <taxon>Streptophyta</taxon>
        <taxon>Embryophyta</taxon>
        <taxon>Tracheophyta</taxon>
        <taxon>Spermatophyta</taxon>
        <taxon>Magnoliopsida</taxon>
        <taxon>eudicotyledons</taxon>
        <taxon>Gunneridae</taxon>
        <taxon>Pentapetalae</taxon>
        <taxon>rosids</taxon>
        <taxon>malvids</taxon>
        <taxon>Malvales</taxon>
        <taxon>Malvaceae</taxon>
        <taxon>Malvoideae</taxon>
        <taxon>Hibiscus</taxon>
    </lineage>
</organism>
<feature type="binding site" evidence="2">
    <location>
        <position position="45"/>
    </location>
    <ligand>
        <name>ATP</name>
        <dbReference type="ChEBI" id="CHEBI:30616"/>
    </ligand>
</feature>
<keyword evidence="4" id="KW-1185">Reference proteome</keyword>
<reference evidence="3" key="1">
    <citation type="submission" date="2019-09" db="EMBL/GenBank/DDBJ databases">
        <title>Draft genome information of white flower Hibiscus syriacus.</title>
        <authorList>
            <person name="Kim Y.-M."/>
        </authorList>
    </citation>
    <scope>NUCLEOTIDE SEQUENCE [LARGE SCALE GENOMIC DNA]</scope>
    <source>
        <strain evidence="3">YM2019G1</strain>
    </source>
</reference>
<comment type="similarity">
    <text evidence="1">Belongs to the protein kinase superfamily. STE Ser/Thr protein kinase family. STE20 subfamily.</text>
</comment>
<evidence type="ECO:0008006" key="5">
    <source>
        <dbReference type="Google" id="ProtNLM"/>
    </source>
</evidence>
<evidence type="ECO:0000256" key="2">
    <source>
        <dbReference type="PROSITE-ProRule" id="PRU10141"/>
    </source>
</evidence>
<dbReference type="PROSITE" id="PS00107">
    <property type="entry name" value="PROTEIN_KINASE_ATP"/>
    <property type="match status" value="1"/>
</dbReference>
<keyword evidence="2" id="KW-0067">ATP-binding</keyword>
<evidence type="ECO:0000256" key="1">
    <source>
        <dbReference type="ARBA" id="ARBA00008874"/>
    </source>
</evidence>
<comment type="caution">
    <text evidence="3">The sequence shown here is derived from an EMBL/GenBank/DDBJ whole genome shotgun (WGS) entry which is preliminary data.</text>
</comment>
<dbReference type="GO" id="GO:0043539">
    <property type="term" value="F:protein serine/threonine kinase activator activity"/>
    <property type="evidence" value="ECO:0007669"/>
    <property type="project" value="InterPro"/>
</dbReference>
<protein>
    <recommendedName>
        <fullName evidence="5">Protein kinase domain-containing protein</fullName>
    </recommendedName>
</protein>
<dbReference type="Gene3D" id="3.30.200.20">
    <property type="entry name" value="Phosphorylase Kinase, domain 1"/>
    <property type="match status" value="1"/>
</dbReference>
<sequence>MEHPLEKRFPVDADDYKLYEEVGEGVGATVYRALCIPLNEIVAIKVLDLEKCNNDVSLQLYGIKSWYQHKMSVLEKRRMAFEESEGVNSPNWEGVMPLEIDTTSSGPWTEMVEDTMVKIPGKVALWTPQAIQELKRYPPPMTTALPPVHDCITLTRLFASDKSRK</sequence>
<dbReference type="AlphaFoldDB" id="A0A6A3ATM8"/>
<dbReference type="InterPro" id="IPR047173">
    <property type="entry name" value="STRAD_A/B-like"/>
</dbReference>